<dbReference type="InterPro" id="IPR023213">
    <property type="entry name" value="CAT-like_dom_sf"/>
</dbReference>
<keyword evidence="3" id="KW-0012">Acyltransferase</keyword>
<dbReference type="OrthoDB" id="444127at2759"/>
<dbReference type="Proteomes" id="UP000623129">
    <property type="component" value="Unassembled WGS sequence"/>
</dbReference>
<proteinExistence type="inferred from homology"/>
<organism evidence="4 5">
    <name type="scientific">Carex littledalei</name>
    <dbReference type="NCBI Taxonomy" id="544730"/>
    <lineage>
        <taxon>Eukaryota</taxon>
        <taxon>Viridiplantae</taxon>
        <taxon>Streptophyta</taxon>
        <taxon>Embryophyta</taxon>
        <taxon>Tracheophyta</taxon>
        <taxon>Spermatophyta</taxon>
        <taxon>Magnoliopsida</taxon>
        <taxon>Liliopsida</taxon>
        <taxon>Poales</taxon>
        <taxon>Cyperaceae</taxon>
        <taxon>Cyperoideae</taxon>
        <taxon>Cariceae</taxon>
        <taxon>Carex</taxon>
        <taxon>Carex subgen. Euthyceras</taxon>
    </lineage>
</organism>
<reference evidence="4" key="1">
    <citation type="submission" date="2020-01" db="EMBL/GenBank/DDBJ databases">
        <title>Genome sequence of Kobresia littledalei, the first chromosome-level genome in the family Cyperaceae.</title>
        <authorList>
            <person name="Qu G."/>
        </authorList>
    </citation>
    <scope>NUCLEOTIDE SEQUENCE</scope>
    <source>
        <strain evidence="4">C.B.Clarke</strain>
        <tissue evidence="4">Leaf</tissue>
    </source>
</reference>
<evidence type="ECO:0000313" key="4">
    <source>
        <dbReference type="EMBL" id="KAF3338314.1"/>
    </source>
</evidence>
<sequence>MGFSVNRITQSFVRPAESTPVVSESLSCIDRVPGLRHTVRSLHVFEHGQKPASVRNALSKALVWYYPFAGRFVGSIPDGDVHVACTGEGIWFVEAQAGYTLGHVNKLDHPLMISEDELLPQPGPDMDPLSIPVMMQVTEFTCGGFIIGLIAVHTMTDGLGAAQFLNAIADLARGLPEPTVKPVWSRELIPNPLKLPPGPPPVFPSLNLQQHVSDVDSADVALVKAQYLNSTGHYCSTFDVCIAKAWQARTLSIGLSPETLVHVCFFASTRHLLKSLPEGFYGNCFYPVTATSTSGAVTSAKLIEVVKMIRDAKGKLPEDFARWSVGDFKKDPYDLAFEYNSLFVSDWTRLGFLEVDYGWGTPSHLVPFQYAHFMAVAILAPPPKPKKGTRIMTQCVQKEHLLAFRDEMKSIF</sequence>
<dbReference type="AlphaFoldDB" id="A0A833RQJ6"/>
<evidence type="ECO:0000256" key="1">
    <source>
        <dbReference type="ARBA" id="ARBA00009861"/>
    </source>
</evidence>
<dbReference type="PANTHER" id="PTHR31147:SF1">
    <property type="entry name" value="ACYL TRANSFERASE 4"/>
    <property type="match status" value="1"/>
</dbReference>
<evidence type="ECO:0000256" key="2">
    <source>
        <dbReference type="ARBA" id="ARBA00022679"/>
    </source>
</evidence>
<comment type="caution">
    <text evidence="4">The sequence shown here is derived from an EMBL/GenBank/DDBJ whole genome shotgun (WGS) entry which is preliminary data.</text>
</comment>
<dbReference type="Pfam" id="PF02458">
    <property type="entry name" value="Transferase"/>
    <property type="match status" value="1"/>
</dbReference>
<dbReference type="Gene3D" id="3.30.559.10">
    <property type="entry name" value="Chloramphenicol acetyltransferase-like domain"/>
    <property type="match status" value="2"/>
</dbReference>
<evidence type="ECO:0000313" key="5">
    <source>
        <dbReference type="Proteomes" id="UP000623129"/>
    </source>
</evidence>
<dbReference type="InterPro" id="IPR050898">
    <property type="entry name" value="Plant_acyltransferase"/>
</dbReference>
<accession>A0A833RQJ6</accession>
<evidence type="ECO:0000256" key="3">
    <source>
        <dbReference type="ARBA" id="ARBA00023315"/>
    </source>
</evidence>
<name>A0A833RQJ6_9POAL</name>
<keyword evidence="2 4" id="KW-0808">Transferase</keyword>
<dbReference type="EMBL" id="SWLB01000005">
    <property type="protein sequence ID" value="KAF3338314.1"/>
    <property type="molecule type" value="Genomic_DNA"/>
</dbReference>
<keyword evidence="5" id="KW-1185">Reference proteome</keyword>
<gene>
    <name evidence="4" type="ORF">FCM35_KLT17151</name>
</gene>
<dbReference type="PANTHER" id="PTHR31147">
    <property type="entry name" value="ACYL TRANSFERASE 4"/>
    <property type="match status" value="1"/>
</dbReference>
<dbReference type="GO" id="GO:0016746">
    <property type="term" value="F:acyltransferase activity"/>
    <property type="evidence" value="ECO:0007669"/>
    <property type="project" value="UniProtKB-KW"/>
</dbReference>
<protein>
    <submittedName>
        <fullName evidence="4">10-deacetylbaccatin III 10-O-acetyltransferase</fullName>
    </submittedName>
</protein>
<comment type="similarity">
    <text evidence="1">Belongs to the plant acyltransferase family.</text>
</comment>